<dbReference type="AlphaFoldDB" id="A0A9P8XTS9"/>
<sequence>MLAFHHLRARPGKYPKLRVNYRCCLDCGNWHGYKCRYEGLKVCIHCRSQDHRGGECPTPGCSTCHKRHSGECWHIAQLATRHHSNFACPHCQRVHPGRCWNLAIQDRSRIRNRKIPRRTETIMWPKASKDDVLLVLLRLLSQPMIVRSINELQGQHLKPNHTKPERIPSATQVPFFS</sequence>
<name>A0A9P8XTS9_9PEZI</name>
<proteinExistence type="predicted"/>
<dbReference type="GeneID" id="70187133"/>
<keyword evidence="4" id="KW-1185">Reference proteome</keyword>
<dbReference type="EMBL" id="JAGTJQ010000015">
    <property type="protein sequence ID" value="KAH7012194.1"/>
    <property type="molecule type" value="Genomic_DNA"/>
</dbReference>
<organism evidence="3 4">
    <name type="scientific">Microdochium trichocladiopsis</name>
    <dbReference type="NCBI Taxonomy" id="1682393"/>
    <lineage>
        <taxon>Eukaryota</taxon>
        <taxon>Fungi</taxon>
        <taxon>Dikarya</taxon>
        <taxon>Ascomycota</taxon>
        <taxon>Pezizomycotina</taxon>
        <taxon>Sordariomycetes</taxon>
        <taxon>Xylariomycetidae</taxon>
        <taxon>Xylariales</taxon>
        <taxon>Microdochiaceae</taxon>
        <taxon>Microdochium</taxon>
    </lineage>
</organism>
<evidence type="ECO:0000313" key="3">
    <source>
        <dbReference type="EMBL" id="KAH7012194.1"/>
    </source>
</evidence>
<dbReference type="RefSeq" id="XP_046004570.1">
    <property type="nucleotide sequence ID" value="XM_046157587.1"/>
</dbReference>
<gene>
    <name evidence="3" type="ORF">B0I36DRAFT_356275</name>
    <name evidence="2" type="ORF">B0I36DRAFT_356831</name>
</gene>
<reference evidence="3" key="1">
    <citation type="journal article" date="2021" name="Nat. Commun.">
        <title>Genetic determinants of endophytism in the Arabidopsis root mycobiome.</title>
        <authorList>
            <person name="Mesny F."/>
            <person name="Miyauchi S."/>
            <person name="Thiergart T."/>
            <person name="Pickel B."/>
            <person name="Atanasova L."/>
            <person name="Karlsson M."/>
            <person name="Huettel B."/>
            <person name="Barry K.W."/>
            <person name="Haridas S."/>
            <person name="Chen C."/>
            <person name="Bauer D."/>
            <person name="Andreopoulos W."/>
            <person name="Pangilinan J."/>
            <person name="LaButti K."/>
            <person name="Riley R."/>
            <person name="Lipzen A."/>
            <person name="Clum A."/>
            <person name="Drula E."/>
            <person name="Henrissat B."/>
            <person name="Kohler A."/>
            <person name="Grigoriev I.V."/>
            <person name="Martin F.M."/>
            <person name="Hacquard S."/>
        </authorList>
    </citation>
    <scope>NUCLEOTIDE SEQUENCE</scope>
    <source>
        <strain evidence="3">MPI-CAGE-CH-0230</strain>
    </source>
</reference>
<evidence type="ECO:0000313" key="4">
    <source>
        <dbReference type="Proteomes" id="UP000756346"/>
    </source>
</evidence>
<dbReference type="EMBL" id="JAGTJQ010000020">
    <property type="protein sequence ID" value="KAH7009110.1"/>
    <property type="molecule type" value="Genomic_DNA"/>
</dbReference>
<evidence type="ECO:0000256" key="1">
    <source>
        <dbReference type="SAM" id="MobiDB-lite"/>
    </source>
</evidence>
<protein>
    <submittedName>
        <fullName evidence="3">Uncharacterized protein</fullName>
    </submittedName>
</protein>
<dbReference type="Proteomes" id="UP000756346">
    <property type="component" value="Unassembled WGS sequence"/>
</dbReference>
<comment type="caution">
    <text evidence="3">The sequence shown here is derived from an EMBL/GenBank/DDBJ whole genome shotgun (WGS) entry which is preliminary data.</text>
</comment>
<evidence type="ECO:0000313" key="2">
    <source>
        <dbReference type="EMBL" id="KAH7009110.1"/>
    </source>
</evidence>
<accession>A0A9P8XTS9</accession>
<feature type="region of interest" description="Disordered" evidence="1">
    <location>
        <begin position="157"/>
        <end position="177"/>
    </location>
</feature>